<evidence type="ECO:0000313" key="1">
    <source>
        <dbReference type="EMBL" id="AOR76443.1"/>
    </source>
</evidence>
<dbReference type="KEGG" id="nre:BES08_06530"/>
<organism evidence="1 2">
    <name type="scientific">Novosphingobium resinovorum</name>
    <dbReference type="NCBI Taxonomy" id="158500"/>
    <lineage>
        <taxon>Bacteria</taxon>
        <taxon>Pseudomonadati</taxon>
        <taxon>Pseudomonadota</taxon>
        <taxon>Alphaproteobacteria</taxon>
        <taxon>Sphingomonadales</taxon>
        <taxon>Sphingomonadaceae</taxon>
        <taxon>Novosphingobium</taxon>
    </lineage>
</organism>
<dbReference type="EMBL" id="CP017075">
    <property type="protein sequence ID" value="AOR76443.1"/>
    <property type="molecule type" value="Genomic_DNA"/>
</dbReference>
<protein>
    <recommendedName>
        <fullName evidence="3">DUF4276 family protein</fullName>
    </recommendedName>
</protein>
<evidence type="ECO:0008006" key="3">
    <source>
        <dbReference type="Google" id="ProtNLM"/>
    </source>
</evidence>
<dbReference type="Pfam" id="PF14103">
    <property type="entry name" value="DUF4276"/>
    <property type="match status" value="1"/>
</dbReference>
<dbReference type="OrthoDB" id="9801478at2"/>
<dbReference type="RefSeq" id="WP_069707898.1">
    <property type="nucleotide sequence ID" value="NZ_CP017075.1"/>
</dbReference>
<proteinExistence type="predicted"/>
<dbReference type="Proteomes" id="UP000094626">
    <property type="component" value="Chromosome"/>
</dbReference>
<sequence>MTRVYVLVEGQTEEAFINELMVQPYAARGIYLTPIIVSTSRGHKGGLTTYSKVKPQIDKLCKQDAGAFITTLFDFYALPKDFPGQASIACHGTNLARVVHIEQHFADAIGHLNFIPNIVLHEFEALLLTDIDAFAEWTDNDDVLAPLRHARMINAPEDINDSVHTAPSKRIMAAMAGYQKTVHGPLIASTIGLDAIRAACPHFHGWLSKLDALNPL</sequence>
<gene>
    <name evidence="1" type="ORF">BES08_06530</name>
</gene>
<reference evidence="2" key="1">
    <citation type="journal article" date="2017" name="J. Biotechnol.">
        <title>Complete genome sequence of Novosphingobium resinovorum SA1, a versatile xenobiotic-degrading bacterium capable of utilizing sulfanilic acid.</title>
        <authorList>
            <person name="Hegedus B."/>
            <person name="Kos P.B."/>
            <person name="Balint B."/>
            <person name="Maroti G."/>
            <person name="Gan H.M."/>
            <person name="Perei K."/>
            <person name="Rakhely G."/>
        </authorList>
    </citation>
    <scope>NUCLEOTIDE SEQUENCE [LARGE SCALE GENOMIC DNA]</scope>
    <source>
        <strain evidence="2">SA1</strain>
    </source>
</reference>
<keyword evidence="2" id="KW-1185">Reference proteome</keyword>
<dbReference type="InterPro" id="IPR025455">
    <property type="entry name" value="DUF4276"/>
</dbReference>
<evidence type="ECO:0000313" key="2">
    <source>
        <dbReference type="Proteomes" id="UP000094626"/>
    </source>
</evidence>
<name>A0A1D8A2S2_9SPHN</name>
<dbReference type="AlphaFoldDB" id="A0A1D8A2S2"/>
<accession>A0A1D8A2S2</accession>